<comment type="similarity">
    <text evidence="2">Belongs to the class IV-like SAM-binding methyltransferase superfamily. RNA methyltransferase NEP1 family.</text>
</comment>
<dbReference type="FunFam" id="3.40.1280.10:FF:000003">
    <property type="entry name" value="Ribosomal RNA small subunit methyltransferase"/>
    <property type="match status" value="1"/>
</dbReference>
<keyword evidence="7" id="KW-0949">S-adenosyl-L-methionine</keyword>
<keyword evidence="9" id="KW-0694">RNA-binding</keyword>
<sequence>MSQENIDNKVEESSWHEAPTQGEPVKPQSRKVIVVLENASLEAARLVAYRHDSKMQLLNCDEHQSILKRLGRDIADARPDIVHQCLLTLLDSPLNKSGHLEVYIHTAKGVVIRINPACRIPRTIKRFSGLMVQLLERGSISSDIEGHTKLLEIVPPPVVQYLPEGCRKIGKYSLSWNAPKVRLGEFFKDIPDYTPIVVAVGAMAKGPDSFADEYVTEKIGISSYALSASVACAKVCCAFEDLWDIM</sequence>
<dbReference type="AlphaFoldDB" id="A0A8H7VEQ2"/>
<name>A0A8H7VEQ2_9FUNG</name>
<dbReference type="GO" id="GO:0070037">
    <property type="term" value="F:rRNA (pseudouridine) methyltransferase activity"/>
    <property type="evidence" value="ECO:0007669"/>
    <property type="project" value="InterPro"/>
</dbReference>
<dbReference type="GO" id="GO:0070475">
    <property type="term" value="P:rRNA base methylation"/>
    <property type="evidence" value="ECO:0007669"/>
    <property type="project" value="InterPro"/>
</dbReference>
<evidence type="ECO:0000313" key="12">
    <source>
        <dbReference type="EMBL" id="KAG2213743.1"/>
    </source>
</evidence>
<evidence type="ECO:0008006" key="14">
    <source>
        <dbReference type="Google" id="ProtNLM"/>
    </source>
</evidence>
<evidence type="ECO:0000256" key="10">
    <source>
        <dbReference type="ARBA" id="ARBA00023242"/>
    </source>
</evidence>
<evidence type="ECO:0000313" key="13">
    <source>
        <dbReference type="Proteomes" id="UP000650833"/>
    </source>
</evidence>
<evidence type="ECO:0000256" key="1">
    <source>
        <dbReference type="ARBA" id="ARBA00004604"/>
    </source>
</evidence>
<keyword evidence="3" id="KW-0690">Ribosome biogenesis</keyword>
<evidence type="ECO:0000256" key="2">
    <source>
        <dbReference type="ARBA" id="ARBA00008115"/>
    </source>
</evidence>
<dbReference type="InterPro" id="IPR029028">
    <property type="entry name" value="Alpha/beta_knot_MTases"/>
</dbReference>
<keyword evidence="8" id="KW-0699">rRNA-binding</keyword>
<keyword evidence="13" id="KW-1185">Reference proteome</keyword>
<dbReference type="Pfam" id="PF03587">
    <property type="entry name" value="EMG1"/>
    <property type="match status" value="1"/>
</dbReference>
<dbReference type="SUPFAM" id="SSF75217">
    <property type="entry name" value="alpha/beta knot"/>
    <property type="match status" value="1"/>
</dbReference>
<dbReference type="InterPro" id="IPR005304">
    <property type="entry name" value="Rbsml_bgen_MeTrfase_EMG1/NEP1"/>
</dbReference>
<dbReference type="PANTHER" id="PTHR12636">
    <property type="entry name" value="NEP1/MRA1"/>
    <property type="match status" value="1"/>
</dbReference>
<evidence type="ECO:0000256" key="6">
    <source>
        <dbReference type="ARBA" id="ARBA00022679"/>
    </source>
</evidence>
<evidence type="ECO:0000256" key="8">
    <source>
        <dbReference type="ARBA" id="ARBA00022730"/>
    </source>
</evidence>
<evidence type="ECO:0000256" key="9">
    <source>
        <dbReference type="ARBA" id="ARBA00022884"/>
    </source>
</evidence>
<dbReference type="InterPro" id="IPR029026">
    <property type="entry name" value="tRNA_m1G_MTases_N"/>
</dbReference>
<dbReference type="PANTHER" id="PTHR12636:SF5">
    <property type="entry name" value="RIBOSOMAL RNA SMALL SUBUNIT METHYLTRANSFERASE NEP1"/>
    <property type="match status" value="1"/>
</dbReference>
<feature type="compositionally biased region" description="Basic and acidic residues" evidence="11">
    <location>
        <begin position="1"/>
        <end position="15"/>
    </location>
</feature>
<dbReference type="EMBL" id="JAEPRC010000032">
    <property type="protein sequence ID" value="KAG2213743.1"/>
    <property type="molecule type" value="Genomic_DNA"/>
</dbReference>
<comment type="subcellular location">
    <subcellularLocation>
        <location evidence="1">Nucleus</location>
        <location evidence="1">Nucleolus</location>
    </subcellularLocation>
</comment>
<gene>
    <name evidence="12" type="ORF">INT46_009891</name>
</gene>
<organism evidence="12 13">
    <name type="scientific">Mucor plumbeus</name>
    <dbReference type="NCBI Taxonomy" id="97098"/>
    <lineage>
        <taxon>Eukaryota</taxon>
        <taxon>Fungi</taxon>
        <taxon>Fungi incertae sedis</taxon>
        <taxon>Mucoromycota</taxon>
        <taxon>Mucoromycotina</taxon>
        <taxon>Mucoromycetes</taxon>
        <taxon>Mucorales</taxon>
        <taxon>Mucorineae</taxon>
        <taxon>Mucoraceae</taxon>
        <taxon>Mucor</taxon>
    </lineage>
</organism>
<keyword evidence="5" id="KW-0489">Methyltransferase</keyword>
<dbReference type="Proteomes" id="UP000650833">
    <property type="component" value="Unassembled WGS sequence"/>
</dbReference>
<evidence type="ECO:0000256" key="4">
    <source>
        <dbReference type="ARBA" id="ARBA00022552"/>
    </source>
</evidence>
<evidence type="ECO:0000256" key="5">
    <source>
        <dbReference type="ARBA" id="ARBA00022603"/>
    </source>
</evidence>
<accession>A0A8H7VEQ2</accession>
<proteinExistence type="inferred from homology"/>
<dbReference type="CDD" id="cd18088">
    <property type="entry name" value="Nep1-like"/>
    <property type="match status" value="1"/>
</dbReference>
<dbReference type="GO" id="GO:0019843">
    <property type="term" value="F:rRNA binding"/>
    <property type="evidence" value="ECO:0007669"/>
    <property type="project" value="UniProtKB-KW"/>
</dbReference>
<dbReference type="GO" id="GO:0032040">
    <property type="term" value="C:small-subunit processome"/>
    <property type="evidence" value="ECO:0007669"/>
    <property type="project" value="TreeGrafter"/>
</dbReference>
<comment type="caution">
    <text evidence="12">The sequence shown here is derived from an EMBL/GenBank/DDBJ whole genome shotgun (WGS) entry which is preliminary data.</text>
</comment>
<keyword evidence="10" id="KW-0539">Nucleus</keyword>
<evidence type="ECO:0000256" key="11">
    <source>
        <dbReference type="SAM" id="MobiDB-lite"/>
    </source>
</evidence>
<dbReference type="Gene3D" id="3.40.1280.10">
    <property type="match status" value="1"/>
</dbReference>
<evidence type="ECO:0000256" key="3">
    <source>
        <dbReference type="ARBA" id="ARBA00022517"/>
    </source>
</evidence>
<feature type="region of interest" description="Disordered" evidence="11">
    <location>
        <begin position="1"/>
        <end position="27"/>
    </location>
</feature>
<reference evidence="12" key="1">
    <citation type="submission" date="2020-12" db="EMBL/GenBank/DDBJ databases">
        <title>Metabolic potential, ecology and presence of endohyphal bacteria is reflected in genomic diversity of Mucoromycotina.</title>
        <authorList>
            <person name="Muszewska A."/>
            <person name="Okrasinska A."/>
            <person name="Steczkiewicz K."/>
            <person name="Drgas O."/>
            <person name="Orlowska M."/>
            <person name="Perlinska-Lenart U."/>
            <person name="Aleksandrzak-Piekarczyk T."/>
            <person name="Szatraj K."/>
            <person name="Zielenkiewicz U."/>
            <person name="Pilsyk S."/>
            <person name="Malc E."/>
            <person name="Mieczkowski P."/>
            <person name="Kruszewska J.S."/>
            <person name="Biernat P."/>
            <person name="Pawlowska J."/>
        </authorList>
    </citation>
    <scope>NUCLEOTIDE SEQUENCE</scope>
    <source>
        <strain evidence="12">CBS 226.32</strain>
    </source>
</reference>
<keyword evidence="6" id="KW-0808">Transferase</keyword>
<evidence type="ECO:0000256" key="7">
    <source>
        <dbReference type="ARBA" id="ARBA00022691"/>
    </source>
</evidence>
<protein>
    <recommendedName>
        <fullName evidence="14">Ribosomal RNA small subunit methyltransferase NEP1</fullName>
    </recommendedName>
</protein>
<dbReference type="OrthoDB" id="269804at2759"/>
<keyword evidence="4" id="KW-0698">rRNA processing</keyword>